<dbReference type="RefSeq" id="WP_306075065.1">
    <property type="nucleotide sequence ID" value="NZ_JAROBZ020000001.1"/>
</dbReference>
<dbReference type="NCBIfam" id="TIGR01727">
    <property type="entry name" value="oligo_HPY"/>
    <property type="match status" value="1"/>
</dbReference>
<dbReference type="PROSITE" id="PS00211">
    <property type="entry name" value="ABC_TRANSPORTER_1"/>
    <property type="match status" value="1"/>
</dbReference>
<reference evidence="6 7" key="1">
    <citation type="submission" date="2024-05" db="EMBL/GenBank/DDBJ databases">
        <authorList>
            <person name="Venkateswaran K."/>
        </authorList>
    </citation>
    <scope>NUCLEOTIDE SEQUENCE [LARGE SCALE GENOMIC DNA]</scope>
    <source>
        <strain evidence="6 7">179-C4-2-HS</strain>
    </source>
</reference>
<protein>
    <submittedName>
        <fullName evidence="6">Dipeptide ABC transporter ATP-binding protein</fullName>
    </submittedName>
</protein>
<dbReference type="Pfam" id="PF00005">
    <property type="entry name" value="ABC_tran"/>
    <property type="match status" value="1"/>
</dbReference>
<accession>A0ABV4YRQ0</accession>
<gene>
    <name evidence="6" type="ORF">P5G62_010510</name>
</gene>
<dbReference type="PANTHER" id="PTHR43776">
    <property type="entry name" value="TRANSPORT ATP-BINDING PROTEIN"/>
    <property type="match status" value="1"/>
</dbReference>
<evidence type="ECO:0000259" key="5">
    <source>
        <dbReference type="PROSITE" id="PS50893"/>
    </source>
</evidence>
<comment type="caution">
    <text evidence="6">The sequence shown here is derived from an EMBL/GenBank/DDBJ whole genome shotgun (WGS) entry which is preliminary data.</text>
</comment>
<dbReference type="SMART" id="SM00382">
    <property type="entry name" value="AAA"/>
    <property type="match status" value="1"/>
</dbReference>
<dbReference type="Gene3D" id="3.40.50.300">
    <property type="entry name" value="P-loop containing nucleotide triphosphate hydrolases"/>
    <property type="match status" value="1"/>
</dbReference>
<keyword evidence="2" id="KW-0813">Transport</keyword>
<dbReference type="Pfam" id="PF08352">
    <property type="entry name" value="oligo_HPY"/>
    <property type="match status" value="1"/>
</dbReference>
<evidence type="ECO:0000313" key="7">
    <source>
        <dbReference type="Proteomes" id="UP001241748"/>
    </source>
</evidence>
<comment type="similarity">
    <text evidence="1">Belongs to the ABC transporter superfamily.</text>
</comment>
<dbReference type="EMBL" id="JAROBZ020000001">
    <property type="protein sequence ID" value="MFB3167540.1"/>
    <property type="molecule type" value="Genomic_DNA"/>
</dbReference>
<evidence type="ECO:0000256" key="3">
    <source>
        <dbReference type="ARBA" id="ARBA00022741"/>
    </source>
</evidence>
<dbReference type="InterPro" id="IPR050319">
    <property type="entry name" value="ABC_transp_ATP-bind"/>
</dbReference>
<evidence type="ECO:0000256" key="2">
    <source>
        <dbReference type="ARBA" id="ARBA00022448"/>
    </source>
</evidence>
<feature type="domain" description="ABC transporter" evidence="5">
    <location>
        <begin position="12"/>
        <end position="262"/>
    </location>
</feature>
<name>A0ABV4YRQ0_9BACI</name>
<dbReference type="GO" id="GO:0005524">
    <property type="term" value="F:ATP binding"/>
    <property type="evidence" value="ECO:0007669"/>
    <property type="project" value="UniProtKB-KW"/>
</dbReference>
<evidence type="ECO:0000313" key="6">
    <source>
        <dbReference type="EMBL" id="MFB3167540.1"/>
    </source>
</evidence>
<keyword evidence="3" id="KW-0547">Nucleotide-binding</keyword>
<dbReference type="InterPro" id="IPR003439">
    <property type="entry name" value="ABC_transporter-like_ATP-bd"/>
</dbReference>
<dbReference type="InterPro" id="IPR027417">
    <property type="entry name" value="P-loop_NTPase"/>
</dbReference>
<sequence>MLEQGLKNDIILDVRGLKKYYEGEKLLFGKSKSVVKAVDNISFQVQRGETFSIVGESGCGKSTTGMCLLRLIDPTSGEIYFNREDALTLKNKELKGFRKDIQVIFQDPYSSLNPKHTVRSILREPYLIHKTFSNTEIDDQVHRLIELVGLDSSYLDRYPHEFSGGQRQRIGIARALALNPQLIVCDEPVSALDVSIQAQIINLLKELQQQLNLTYIFISHDLSVVEHISNRVVVMYLGKIVEMGTRDQIFNDPKHPYTQALLASIPIANPEHAEKKQRVIIKGDLPSPKNPPKGCHFYSRCPVKMEQCKDVYPEVKILPNQQQIACHLY</sequence>
<proteinExistence type="inferred from homology"/>
<dbReference type="InterPro" id="IPR017871">
    <property type="entry name" value="ABC_transporter-like_CS"/>
</dbReference>
<evidence type="ECO:0000256" key="4">
    <source>
        <dbReference type="ARBA" id="ARBA00022840"/>
    </source>
</evidence>
<evidence type="ECO:0000256" key="1">
    <source>
        <dbReference type="ARBA" id="ARBA00005417"/>
    </source>
</evidence>
<dbReference type="InterPro" id="IPR003593">
    <property type="entry name" value="AAA+_ATPase"/>
</dbReference>
<keyword evidence="4 6" id="KW-0067">ATP-binding</keyword>
<dbReference type="Proteomes" id="UP001241748">
    <property type="component" value="Unassembled WGS sequence"/>
</dbReference>
<dbReference type="CDD" id="cd03257">
    <property type="entry name" value="ABC_NikE_OppD_transporters"/>
    <property type="match status" value="1"/>
</dbReference>
<keyword evidence="7" id="KW-1185">Reference proteome</keyword>
<organism evidence="6 7">
    <name type="scientific">Neobacillus driksii</name>
    <dbReference type="NCBI Taxonomy" id="3035913"/>
    <lineage>
        <taxon>Bacteria</taxon>
        <taxon>Bacillati</taxon>
        <taxon>Bacillota</taxon>
        <taxon>Bacilli</taxon>
        <taxon>Bacillales</taxon>
        <taxon>Bacillaceae</taxon>
        <taxon>Neobacillus</taxon>
    </lineage>
</organism>
<dbReference type="InterPro" id="IPR013563">
    <property type="entry name" value="Oligopep_ABC_C"/>
</dbReference>
<dbReference type="SUPFAM" id="SSF52540">
    <property type="entry name" value="P-loop containing nucleoside triphosphate hydrolases"/>
    <property type="match status" value="1"/>
</dbReference>
<dbReference type="PROSITE" id="PS50893">
    <property type="entry name" value="ABC_TRANSPORTER_2"/>
    <property type="match status" value="1"/>
</dbReference>
<dbReference type="NCBIfam" id="NF008453">
    <property type="entry name" value="PRK11308.1"/>
    <property type="match status" value="1"/>
</dbReference>